<sequence>MSRAPADVFALSRSDIVVISLVCVAAGIALGFFLPAVAGLAARFPIPFGDIIEKLSAFDEQWIVVARPILGALLGGVAALVVVESTSRLTIGEDGITVGSRSGDPVRITRQSFVTAYFDGRQLTILTTGGHQAFKGGVEGRREKVAEAFTARGYRWGEI</sequence>
<dbReference type="EMBL" id="CP065682">
    <property type="protein sequence ID" value="QPS34554.1"/>
    <property type="molecule type" value="Genomic_DNA"/>
</dbReference>
<feature type="transmembrane region" description="Helical" evidence="1">
    <location>
        <begin position="62"/>
        <end position="83"/>
    </location>
</feature>
<dbReference type="KEGG" id="bcau:I6G59_04300"/>
<dbReference type="Pfam" id="PF23494">
    <property type="entry name" value="bPH_10"/>
    <property type="match status" value="1"/>
</dbReference>
<evidence type="ECO:0000313" key="4">
    <source>
        <dbReference type="Proteomes" id="UP000594979"/>
    </source>
</evidence>
<protein>
    <recommendedName>
        <fullName evidence="2">YqeB PH domain-containing protein</fullName>
    </recommendedName>
</protein>
<keyword evidence="1" id="KW-0472">Membrane</keyword>
<dbReference type="Proteomes" id="UP000594979">
    <property type="component" value="Chromosome"/>
</dbReference>
<keyword evidence="1" id="KW-1133">Transmembrane helix</keyword>
<feature type="transmembrane region" description="Helical" evidence="1">
    <location>
        <begin position="16"/>
        <end position="42"/>
    </location>
</feature>
<organism evidence="3 4">
    <name type="scientific">Brevibacterium casei</name>
    <dbReference type="NCBI Taxonomy" id="33889"/>
    <lineage>
        <taxon>Bacteria</taxon>
        <taxon>Bacillati</taxon>
        <taxon>Actinomycetota</taxon>
        <taxon>Actinomycetes</taxon>
        <taxon>Micrococcales</taxon>
        <taxon>Brevibacteriaceae</taxon>
        <taxon>Brevibacterium</taxon>
    </lineage>
</organism>
<dbReference type="InterPro" id="IPR057798">
    <property type="entry name" value="PH_YqeB"/>
</dbReference>
<proteinExistence type="predicted"/>
<evidence type="ECO:0000313" key="3">
    <source>
        <dbReference type="EMBL" id="QPS34554.1"/>
    </source>
</evidence>
<reference evidence="3 4" key="1">
    <citation type="submission" date="2020-12" db="EMBL/GenBank/DDBJ databases">
        <title>FDA dAtabase for Regulatory Grade micrObial Sequences (FDA-ARGOS): Supporting development and validation of Infectious Disease Dx tests.</title>
        <authorList>
            <person name="Sproer C."/>
            <person name="Gronow S."/>
            <person name="Severitt S."/>
            <person name="Schroder I."/>
            <person name="Tallon L."/>
            <person name="Sadzewicz L."/>
            <person name="Zhao X."/>
            <person name="Boylan J."/>
            <person name="Ott S."/>
            <person name="Bowen H."/>
            <person name="Vavikolanu K."/>
            <person name="Mehta A."/>
            <person name="Aluvathingal J."/>
            <person name="Nadendla S."/>
            <person name="Lowell S."/>
            <person name="Myers T."/>
            <person name="Yan Y."/>
            <person name="Sichtig H."/>
        </authorList>
    </citation>
    <scope>NUCLEOTIDE SEQUENCE [LARGE SCALE GENOMIC DNA]</scope>
    <source>
        <strain evidence="3 4">FDAARGOS_902</strain>
    </source>
</reference>
<feature type="domain" description="YqeB PH" evidence="2">
    <location>
        <begin position="9"/>
        <end position="156"/>
    </location>
</feature>
<evidence type="ECO:0000256" key="1">
    <source>
        <dbReference type="SAM" id="Phobius"/>
    </source>
</evidence>
<evidence type="ECO:0000259" key="2">
    <source>
        <dbReference type="Pfam" id="PF23494"/>
    </source>
</evidence>
<gene>
    <name evidence="3" type="ORF">I6G59_04300</name>
</gene>
<dbReference type="AlphaFoldDB" id="A0A7T2TIM5"/>
<name>A0A7T2TIM5_9MICO</name>
<accession>A0A7T2TIM5</accession>
<keyword evidence="1" id="KW-0812">Transmembrane</keyword>
<dbReference type="RefSeq" id="WP_137824558.1">
    <property type="nucleotide sequence ID" value="NZ_CP065682.1"/>
</dbReference>